<keyword evidence="4" id="KW-1133">Transmembrane helix</keyword>
<evidence type="ECO:0000256" key="3">
    <source>
        <dbReference type="ARBA" id="ARBA00022449"/>
    </source>
</evidence>
<dbReference type="GO" id="GO:0015385">
    <property type="term" value="F:sodium:proton antiporter activity"/>
    <property type="evidence" value="ECO:0007669"/>
    <property type="project" value="TreeGrafter"/>
</dbReference>
<dbReference type="PANTHER" id="PTHR34703">
    <property type="entry name" value="ANTIPORTER SUBUNIT MNHG2-RELATED"/>
    <property type="match status" value="1"/>
</dbReference>
<comment type="caution">
    <text evidence="5">The sequence shown here is derived from an EMBL/GenBank/DDBJ whole genome shotgun (WGS) entry which is preliminary data.</text>
</comment>
<feature type="transmembrane region" description="Helical" evidence="4">
    <location>
        <begin position="46"/>
        <end position="62"/>
    </location>
</feature>
<evidence type="ECO:0000256" key="1">
    <source>
        <dbReference type="ARBA" id="ARBA00004141"/>
    </source>
</evidence>
<feature type="transmembrane region" description="Helical" evidence="4">
    <location>
        <begin position="6"/>
        <end position="25"/>
    </location>
</feature>
<feature type="transmembrane region" description="Helical" evidence="4">
    <location>
        <begin position="68"/>
        <end position="89"/>
    </location>
</feature>
<dbReference type="NCBIfam" id="NF009314">
    <property type="entry name" value="PRK12674.1-2"/>
    <property type="match status" value="1"/>
</dbReference>
<dbReference type="EMBL" id="BORR01000016">
    <property type="protein sequence ID" value="GIO38893.1"/>
    <property type="molecule type" value="Genomic_DNA"/>
</dbReference>
<protein>
    <recommendedName>
        <fullName evidence="7">Na+/H+ antiporter subunit G</fullName>
    </recommendedName>
</protein>
<dbReference type="PANTHER" id="PTHR34703:SF1">
    <property type="entry name" value="ANTIPORTER SUBUNIT MNHG2-RELATED"/>
    <property type="match status" value="1"/>
</dbReference>
<keyword evidence="3" id="KW-0050">Antiport</keyword>
<keyword evidence="4" id="KW-0472">Membrane</keyword>
<evidence type="ECO:0008006" key="7">
    <source>
        <dbReference type="Google" id="ProtNLM"/>
    </source>
</evidence>
<comment type="similarity">
    <text evidence="2">Belongs to the CPA3 antiporters (TC 2.A.63) subunit G family.</text>
</comment>
<keyword evidence="3" id="KW-0813">Transport</keyword>
<evidence type="ECO:0000313" key="5">
    <source>
        <dbReference type="EMBL" id="GIO38893.1"/>
    </source>
</evidence>
<accession>A0A920CIM8</accession>
<sequence length="139" mass="15145">MSGSGEVIGAVLILIGAIFSVVSAIGNVRLPDVYTRSHAASKSSTLGVLSTLIGTLLYFLILDGFFSIRLILGIFFVFLTAPVAAHMICRSAYRHHVPLTESTVQDELKDYYMENENPDSEDEEQVEVVEGNVKPLVAK</sequence>
<dbReference type="GO" id="GO:0016020">
    <property type="term" value="C:membrane"/>
    <property type="evidence" value="ECO:0007669"/>
    <property type="project" value="UniProtKB-SubCell"/>
</dbReference>
<proteinExistence type="inferred from homology"/>
<gene>
    <name evidence="5" type="ORF">J41TS12_37540</name>
</gene>
<evidence type="ECO:0000313" key="6">
    <source>
        <dbReference type="Proteomes" id="UP000681162"/>
    </source>
</evidence>
<dbReference type="Pfam" id="PF03334">
    <property type="entry name" value="PhaG_MnhG_YufB"/>
    <property type="match status" value="1"/>
</dbReference>
<comment type="subcellular location">
    <subcellularLocation>
        <location evidence="1">Membrane</location>
        <topology evidence="1">Multi-pass membrane protein</topology>
    </subcellularLocation>
</comment>
<evidence type="ECO:0000256" key="4">
    <source>
        <dbReference type="SAM" id="Phobius"/>
    </source>
</evidence>
<organism evidence="5 6">
    <name type="scientific">Paenibacillus antibioticophila</name>
    <dbReference type="NCBI Taxonomy" id="1274374"/>
    <lineage>
        <taxon>Bacteria</taxon>
        <taxon>Bacillati</taxon>
        <taxon>Bacillota</taxon>
        <taxon>Bacilli</taxon>
        <taxon>Bacillales</taxon>
        <taxon>Paenibacillaceae</taxon>
        <taxon>Paenibacillus</taxon>
    </lineage>
</organism>
<dbReference type="NCBIfam" id="NF009236">
    <property type="entry name" value="PRK12586.1"/>
    <property type="match status" value="1"/>
</dbReference>
<dbReference type="InterPro" id="IPR005133">
    <property type="entry name" value="PhaG_MnhG_YufB"/>
</dbReference>
<reference evidence="5 6" key="1">
    <citation type="submission" date="2021-03" db="EMBL/GenBank/DDBJ databases">
        <title>Antimicrobial resistance genes in bacteria isolated from Japanese honey, and their potential for conferring macrolide and lincosamide resistance in the American foulbrood pathogen Paenibacillus larvae.</title>
        <authorList>
            <person name="Okamoto M."/>
            <person name="Kumagai M."/>
            <person name="Kanamori H."/>
            <person name="Takamatsu D."/>
        </authorList>
    </citation>
    <scope>NUCLEOTIDE SEQUENCE [LARGE SCALE GENOMIC DNA]</scope>
    <source>
        <strain evidence="5 6">J41TS12</strain>
    </source>
</reference>
<keyword evidence="6" id="KW-1185">Reference proteome</keyword>
<name>A0A920CIM8_9BACL</name>
<dbReference type="Proteomes" id="UP000681162">
    <property type="component" value="Unassembled WGS sequence"/>
</dbReference>
<dbReference type="NCBIfam" id="TIGR01300">
    <property type="entry name" value="CPA3_mnhG_phaG"/>
    <property type="match status" value="1"/>
</dbReference>
<dbReference type="AlphaFoldDB" id="A0A920CIM8"/>
<evidence type="ECO:0000256" key="2">
    <source>
        <dbReference type="ARBA" id="ARBA00008404"/>
    </source>
</evidence>
<keyword evidence="4" id="KW-0812">Transmembrane</keyword>